<dbReference type="AlphaFoldDB" id="A0A8R7TL69"/>
<dbReference type="Gramene" id="TuG1812G0200004560.01.T01">
    <property type="protein sequence ID" value="TuG1812G0200004560.01.T01.cds467725"/>
    <property type="gene ID" value="TuG1812G0200004560.01"/>
</dbReference>
<reference evidence="2" key="3">
    <citation type="submission" date="2022-06" db="UniProtKB">
        <authorList>
            <consortium name="EnsemblPlants"/>
        </authorList>
    </citation>
    <scope>IDENTIFICATION</scope>
</reference>
<dbReference type="EnsemblPlants" id="TuG1812G0200004560.01.T01">
    <property type="protein sequence ID" value="TuG1812G0200004560.01.T01.cds467725"/>
    <property type="gene ID" value="TuG1812G0200004560.01"/>
</dbReference>
<sequence length="85" mass="9679">MWLDTTSSLLVLALFESLLDSSLCWKSTQSSYPCDCPSSLLDHPSSKTISSFKENFVNHETWSSELGPSWNFVMVHYNNLKSDRT</sequence>
<accession>A0A8R7TL69</accession>
<reference evidence="2" key="2">
    <citation type="submission" date="2018-03" db="EMBL/GenBank/DDBJ databases">
        <title>The Triticum urartu genome reveals the dynamic nature of wheat genome evolution.</title>
        <authorList>
            <person name="Ling H."/>
            <person name="Ma B."/>
            <person name="Shi X."/>
            <person name="Liu H."/>
            <person name="Dong L."/>
            <person name="Sun H."/>
            <person name="Cao Y."/>
            <person name="Gao Q."/>
            <person name="Zheng S."/>
            <person name="Li Y."/>
            <person name="Yu Y."/>
            <person name="Du H."/>
            <person name="Qi M."/>
            <person name="Li Y."/>
            <person name="Yu H."/>
            <person name="Cui Y."/>
            <person name="Wang N."/>
            <person name="Chen C."/>
            <person name="Wu H."/>
            <person name="Zhao Y."/>
            <person name="Zhang J."/>
            <person name="Li Y."/>
            <person name="Zhou W."/>
            <person name="Zhang B."/>
            <person name="Hu W."/>
            <person name="Eijk M."/>
            <person name="Tang J."/>
            <person name="Witsenboer H."/>
            <person name="Zhao S."/>
            <person name="Li Z."/>
            <person name="Zhang A."/>
            <person name="Wang D."/>
            <person name="Liang C."/>
        </authorList>
    </citation>
    <scope>NUCLEOTIDE SEQUENCE [LARGE SCALE GENOMIC DNA]</scope>
    <source>
        <strain evidence="2">cv. G1812</strain>
    </source>
</reference>
<name>A0A8R7TL69_TRIUA</name>
<keyword evidence="1" id="KW-0732">Signal</keyword>
<organism evidence="2 3">
    <name type="scientific">Triticum urartu</name>
    <name type="common">Red wild einkorn</name>
    <name type="synonym">Crithodium urartu</name>
    <dbReference type="NCBI Taxonomy" id="4572"/>
    <lineage>
        <taxon>Eukaryota</taxon>
        <taxon>Viridiplantae</taxon>
        <taxon>Streptophyta</taxon>
        <taxon>Embryophyta</taxon>
        <taxon>Tracheophyta</taxon>
        <taxon>Spermatophyta</taxon>
        <taxon>Magnoliopsida</taxon>
        <taxon>Liliopsida</taxon>
        <taxon>Poales</taxon>
        <taxon>Poaceae</taxon>
        <taxon>BOP clade</taxon>
        <taxon>Pooideae</taxon>
        <taxon>Triticodae</taxon>
        <taxon>Triticeae</taxon>
        <taxon>Triticinae</taxon>
        <taxon>Triticum</taxon>
    </lineage>
</organism>
<proteinExistence type="predicted"/>
<dbReference type="Proteomes" id="UP000015106">
    <property type="component" value="Chromosome 2"/>
</dbReference>
<keyword evidence="3" id="KW-1185">Reference proteome</keyword>
<feature type="chain" id="PRO_5035822769" evidence="1">
    <location>
        <begin position="25"/>
        <end position="85"/>
    </location>
</feature>
<reference evidence="3" key="1">
    <citation type="journal article" date="2013" name="Nature">
        <title>Draft genome of the wheat A-genome progenitor Triticum urartu.</title>
        <authorList>
            <person name="Ling H.Q."/>
            <person name="Zhao S."/>
            <person name="Liu D."/>
            <person name="Wang J."/>
            <person name="Sun H."/>
            <person name="Zhang C."/>
            <person name="Fan H."/>
            <person name="Li D."/>
            <person name="Dong L."/>
            <person name="Tao Y."/>
            <person name="Gao C."/>
            <person name="Wu H."/>
            <person name="Li Y."/>
            <person name="Cui Y."/>
            <person name="Guo X."/>
            <person name="Zheng S."/>
            <person name="Wang B."/>
            <person name="Yu K."/>
            <person name="Liang Q."/>
            <person name="Yang W."/>
            <person name="Lou X."/>
            <person name="Chen J."/>
            <person name="Feng M."/>
            <person name="Jian J."/>
            <person name="Zhang X."/>
            <person name="Luo G."/>
            <person name="Jiang Y."/>
            <person name="Liu J."/>
            <person name="Wang Z."/>
            <person name="Sha Y."/>
            <person name="Zhang B."/>
            <person name="Wu H."/>
            <person name="Tang D."/>
            <person name="Shen Q."/>
            <person name="Xue P."/>
            <person name="Zou S."/>
            <person name="Wang X."/>
            <person name="Liu X."/>
            <person name="Wang F."/>
            <person name="Yang Y."/>
            <person name="An X."/>
            <person name="Dong Z."/>
            <person name="Zhang K."/>
            <person name="Zhang X."/>
            <person name="Luo M.C."/>
            <person name="Dvorak J."/>
            <person name="Tong Y."/>
            <person name="Wang J."/>
            <person name="Yang H."/>
            <person name="Li Z."/>
            <person name="Wang D."/>
            <person name="Zhang A."/>
            <person name="Wang J."/>
        </authorList>
    </citation>
    <scope>NUCLEOTIDE SEQUENCE</scope>
    <source>
        <strain evidence="3">cv. G1812</strain>
    </source>
</reference>
<protein>
    <submittedName>
        <fullName evidence="2">Uncharacterized protein</fullName>
    </submittedName>
</protein>
<evidence type="ECO:0000313" key="3">
    <source>
        <dbReference type="Proteomes" id="UP000015106"/>
    </source>
</evidence>
<evidence type="ECO:0000256" key="1">
    <source>
        <dbReference type="SAM" id="SignalP"/>
    </source>
</evidence>
<feature type="signal peptide" evidence="1">
    <location>
        <begin position="1"/>
        <end position="24"/>
    </location>
</feature>
<evidence type="ECO:0000313" key="2">
    <source>
        <dbReference type="EnsemblPlants" id="TuG1812G0200004560.01.T01.cds467725"/>
    </source>
</evidence>